<accession>A0ABD0R3I4</accession>
<feature type="non-terminal residue" evidence="2">
    <location>
        <position position="1"/>
    </location>
</feature>
<dbReference type="AlphaFoldDB" id="A0ABD0R3I4"/>
<proteinExistence type="predicted"/>
<protein>
    <submittedName>
        <fullName evidence="2">Uncharacterized protein</fullName>
    </submittedName>
</protein>
<evidence type="ECO:0000313" key="2">
    <source>
        <dbReference type="EMBL" id="KAL0193061.1"/>
    </source>
</evidence>
<evidence type="ECO:0000256" key="1">
    <source>
        <dbReference type="SAM" id="MobiDB-lite"/>
    </source>
</evidence>
<reference evidence="2 3" key="1">
    <citation type="submission" date="2024-05" db="EMBL/GenBank/DDBJ databases">
        <title>Genome sequencing and assembly of Indian major carp, Cirrhinus mrigala (Hamilton, 1822).</title>
        <authorList>
            <person name="Mohindra V."/>
            <person name="Chowdhury L.M."/>
            <person name="Lal K."/>
            <person name="Jena J.K."/>
        </authorList>
    </citation>
    <scope>NUCLEOTIDE SEQUENCE [LARGE SCALE GENOMIC DNA]</scope>
    <source>
        <strain evidence="2">CM1030</strain>
        <tissue evidence="2">Blood</tissue>
    </source>
</reference>
<dbReference type="EMBL" id="JAMKFB020000005">
    <property type="protein sequence ID" value="KAL0193061.1"/>
    <property type="molecule type" value="Genomic_DNA"/>
</dbReference>
<dbReference type="Proteomes" id="UP001529510">
    <property type="component" value="Unassembled WGS sequence"/>
</dbReference>
<evidence type="ECO:0000313" key="3">
    <source>
        <dbReference type="Proteomes" id="UP001529510"/>
    </source>
</evidence>
<feature type="non-terminal residue" evidence="2">
    <location>
        <position position="148"/>
    </location>
</feature>
<organism evidence="2 3">
    <name type="scientific">Cirrhinus mrigala</name>
    <name type="common">Mrigala</name>
    <dbReference type="NCBI Taxonomy" id="683832"/>
    <lineage>
        <taxon>Eukaryota</taxon>
        <taxon>Metazoa</taxon>
        <taxon>Chordata</taxon>
        <taxon>Craniata</taxon>
        <taxon>Vertebrata</taxon>
        <taxon>Euteleostomi</taxon>
        <taxon>Actinopterygii</taxon>
        <taxon>Neopterygii</taxon>
        <taxon>Teleostei</taxon>
        <taxon>Ostariophysi</taxon>
        <taxon>Cypriniformes</taxon>
        <taxon>Cyprinidae</taxon>
        <taxon>Labeoninae</taxon>
        <taxon>Labeonini</taxon>
        <taxon>Cirrhinus</taxon>
    </lineage>
</organism>
<sequence>YPPPGCVKSKKKLKPEQDGVSKSHRLLRRTCSSTVKPEMDGCVGNDPRMEQHQPLKQPHRLLPRPCSTAVKPEDCPPLRPHKLASLRTRCWHPTGSWAVPARAARSYSSSTKMGKNDIFKEPVTESRRLSLTSGLIGILAPSLSSTPQ</sequence>
<comment type="caution">
    <text evidence="2">The sequence shown here is derived from an EMBL/GenBank/DDBJ whole genome shotgun (WGS) entry which is preliminary data.</text>
</comment>
<gene>
    <name evidence="2" type="ORF">M9458_011357</name>
</gene>
<feature type="region of interest" description="Disordered" evidence="1">
    <location>
        <begin position="1"/>
        <end position="64"/>
    </location>
</feature>
<keyword evidence="3" id="KW-1185">Reference proteome</keyword>
<name>A0ABD0R3I4_CIRMR</name>